<evidence type="ECO:0000313" key="2">
    <source>
        <dbReference type="EMBL" id="OAS26323.1"/>
    </source>
</evidence>
<dbReference type="Proteomes" id="UP000078316">
    <property type="component" value="Unassembled WGS sequence"/>
</dbReference>
<comment type="caution">
    <text evidence="2">The sequence shown here is derived from an EMBL/GenBank/DDBJ whole genome shotgun (WGS) entry which is preliminary data.</text>
</comment>
<evidence type="ECO:0000256" key="1">
    <source>
        <dbReference type="SAM" id="Phobius"/>
    </source>
</evidence>
<reference evidence="2 3" key="1">
    <citation type="submission" date="2016-04" db="EMBL/GenBank/DDBJ databases">
        <authorList>
            <person name="Evans L.H."/>
            <person name="Alamgir A."/>
            <person name="Owens N."/>
            <person name="Weber N.D."/>
            <person name="Virtaneva K."/>
            <person name="Barbian K."/>
            <person name="Babar A."/>
            <person name="Rosenke K."/>
        </authorList>
    </citation>
    <scope>NUCLEOTIDE SEQUENCE [LARGE SCALE GENOMIC DNA]</scope>
    <source>
        <strain evidence="2 3">PMB02</strain>
    </source>
</reference>
<dbReference type="OrthoDB" id="8265489at2"/>
<organism evidence="2 3">
    <name type="scientific">Methylobacterium platani</name>
    <dbReference type="NCBI Taxonomy" id="427683"/>
    <lineage>
        <taxon>Bacteria</taxon>
        <taxon>Pseudomonadati</taxon>
        <taxon>Pseudomonadota</taxon>
        <taxon>Alphaproteobacteria</taxon>
        <taxon>Hyphomicrobiales</taxon>
        <taxon>Methylobacteriaceae</taxon>
        <taxon>Methylobacterium</taxon>
    </lineage>
</organism>
<keyword evidence="1" id="KW-0472">Membrane</keyword>
<keyword evidence="1" id="KW-1133">Transmembrane helix</keyword>
<dbReference type="AlphaFoldDB" id="A0A179SIC3"/>
<accession>A0A179SIC3</accession>
<feature type="transmembrane region" description="Helical" evidence="1">
    <location>
        <begin position="20"/>
        <end position="42"/>
    </location>
</feature>
<gene>
    <name evidence="2" type="ORF">A5481_06305</name>
</gene>
<name>A0A179SIC3_9HYPH</name>
<dbReference type="EMBL" id="LWHQ01000011">
    <property type="protein sequence ID" value="OAS26323.1"/>
    <property type="molecule type" value="Genomic_DNA"/>
</dbReference>
<dbReference type="STRING" id="427683.A5481_06305"/>
<proteinExistence type="predicted"/>
<dbReference type="RefSeq" id="WP_048432269.1">
    <property type="nucleotide sequence ID" value="NZ_LWHQ01000011.1"/>
</dbReference>
<protein>
    <submittedName>
        <fullName evidence="2">Uncharacterized protein</fullName>
    </submittedName>
</protein>
<evidence type="ECO:0000313" key="3">
    <source>
        <dbReference type="Proteomes" id="UP000078316"/>
    </source>
</evidence>
<sequence>MRARDLLEAASLTQDLRDVLMVVGLLLLVWGAAGASLAYALWAERWACERYIANVEARRASWQIAARPGGEPVNRPTPPTGGSSVVVPNVISEAVARQKWCPWARVSSPADEPAFNRLGVGISQGCEVPASHVPDMARCIGSRCMAWRQRSRAGYGYCGAAGPL</sequence>
<keyword evidence="1" id="KW-0812">Transmembrane</keyword>